<sequence>MLHQDPVVSDLIAAGLSGTIALSILRLFEETAKRRIFDPACAYKHRVSFHAVLANVQFWTPGSTSRSFYSWS</sequence>
<feature type="transmembrane region" description="Helical" evidence="1">
    <location>
        <begin position="6"/>
        <end position="28"/>
    </location>
</feature>
<name>A0A6N2LW34_SALVM</name>
<dbReference type="EMBL" id="CAADRP010001619">
    <property type="protein sequence ID" value="VFU45243.1"/>
    <property type="molecule type" value="Genomic_DNA"/>
</dbReference>
<keyword evidence="1" id="KW-1133">Transmembrane helix</keyword>
<proteinExistence type="predicted"/>
<reference evidence="2" key="1">
    <citation type="submission" date="2019-03" db="EMBL/GenBank/DDBJ databases">
        <authorList>
            <person name="Mank J."/>
            <person name="Almeida P."/>
        </authorList>
    </citation>
    <scope>NUCLEOTIDE SEQUENCE</scope>
    <source>
        <strain evidence="2">78183</strain>
    </source>
</reference>
<accession>A0A6N2LW34</accession>
<evidence type="ECO:0000313" key="2">
    <source>
        <dbReference type="EMBL" id="VFU45243.1"/>
    </source>
</evidence>
<protein>
    <submittedName>
        <fullName evidence="2">Uncharacterized protein</fullName>
    </submittedName>
</protein>
<keyword evidence="1" id="KW-0472">Membrane</keyword>
<keyword evidence="1" id="KW-0812">Transmembrane</keyword>
<gene>
    <name evidence="2" type="ORF">SVIM_LOCUS282503</name>
</gene>
<organism evidence="2">
    <name type="scientific">Salix viminalis</name>
    <name type="common">Common osier</name>
    <name type="synonym">Basket willow</name>
    <dbReference type="NCBI Taxonomy" id="40686"/>
    <lineage>
        <taxon>Eukaryota</taxon>
        <taxon>Viridiplantae</taxon>
        <taxon>Streptophyta</taxon>
        <taxon>Embryophyta</taxon>
        <taxon>Tracheophyta</taxon>
        <taxon>Spermatophyta</taxon>
        <taxon>Magnoliopsida</taxon>
        <taxon>eudicotyledons</taxon>
        <taxon>Gunneridae</taxon>
        <taxon>Pentapetalae</taxon>
        <taxon>rosids</taxon>
        <taxon>fabids</taxon>
        <taxon>Malpighiales</taxon>
        <taxon>Salicaceae</taxon>
        <taxon>Saliceae</taxon>
        <taxon>Salix</taxon>
    </lineage>
</organism>
<dbReference type="AlphaFoldDB" id="A0A6N2LW34"/>
<evidence type="ECO:0000256" key="1">
    <source>
        <dbReference type="SAM" id="Phobius"/>
    </source>
</evidence>